<evidence type="ECO:0000313" key="3">
    <source>
        <dbReference type="Proteomes" id="UP001476282"/>
    </source>
</evidence>
<protein>
    <submittedName>
        <fullName evidence="2">Outer-membrane lipoprotein carrier protein</fullName>
    </submittedName>
</protein>
<dbReference type="PANTHER" id="PTHR35869:SF1">
    <property type="entry name" value="OUTER-MEMBRANE LIPOPROTEIN CARRIER PROTEIN"/>
    <property type="match status" value="1"/>
</dbReference>
<keyword evidence="1" id="KW-0732">Signal</keyword>
<sequence length="209" mass="23563">MRALLFLIFATLVHAEVDTAPLARWLEAQKSVRSLDADFIQERTLPALKKPVSTPGRLTLVMPGKLRWDLGQPAKTIAVSDGETMTLVDVQKKRARQLDADSSKARSFSLLGDDALHGGLDGFTKAFELVESRMTDGIYQLTTRPKDRRMRDKVGYVFFDIDPATNRLRALEVRLDDKSRIRTVFKNTRLNADVPADRFKVDLSGYKVL</sequence>
<dbReference type="CDD" id="cd16325">
    <property type="entry name" value="LolA"/>
    <property type="match status" value="1"/>
</dbReference>
<keyword evidence="3" id="KW-1185">Reference proteome</keyword>
<dbReference type="PANTHER" id="PTHR35869">
    <property type="entry name" value="OUTER-MEMBRANE LIPOPROTEIN CARRIER PROTEIN"/>
    <property type="match status" value="1"/>
</dbReference>
<proteinExistence type="predicted"/>
<gene>
    <name evidence="2" type="primary">lolA</name>
    <name evidence="2" type="ORF">Hsar01_01763</name>
</gene>
<evidence type="ECO:0000313" key="2">
    <source>
        <dbReference type="EMBL" id="GAA5482540.1"/>
    </source>
</evidence>
<dbReference type="Gene3D" id="2.50.20.10">
    <property type="entry name" value="Lipoprotein localisation LolA/LolB/LppX"/>
    <property type="match status" value="1"/>
</dbReference>
<dbReference type="Proteomes" id="UP001476282">
    <property type="component" value="Unassembled WGS sequence"/>
</dbReference>
<comment type="caution">
    <text evidence="2">The sequence shown here is derived from an EMBL/GenBank/DDBJ whole genome shotgun (WGS) entry which is preliminary data.</text>
</comment>
<dbReference type="InterPro" id="IPR004564">
    <property type="entry name" value="OM_lipoprot_carrier_LolA-like"/>
</dbReference>
<evidence type="ECO:0000256" key="1">
    <source>
        <dbReference type="ARBA" id="ARBA00022729"/>
    </source>
</evidence>
<dbReference type="RefSeq" id="WP_353566679.1">
    <property type="nucleotide sequence ID" value="NZ_BAABRI010000008.1"/>
</dbReference>
<dbReference type="EMBL" id="BAABRI010000008">
    <property type="protein sequence ID" value="GAA5482540.1"/>
    <property type="molecule type" value="Genomic_DNA"/>
</dbReference>
<organism evidence="2 3">
    <name type="scientific">Haloferula sargassicola</name>
    <dbReference type="NCBI Taxonomy" id="490096"/>
    <lineage>
        <taxon>Bacteria</taxon>
        <taxon>Pseudomonadati</taxon>
        <taxon>Verrucomicrobiota</taxon>
        <taxon>Verrucomicrobiia</taxon>
        <taxon>Verrucomicrobiales</taxon>
        <taxon>Verrucomicrobiaceae</taxon>
        <taxon>Haloferula</taxon>
    </lineage>
</organism>
<dbReference type="InterPro" id="IPR029046">
    <property type="entry name" value="LolA/LolB/LppX"/>
</dbReference>
<name>A0ABP9ULX4_9BACT</name>
<dbReference type="SUPFAM" id="SSF89392">
    <property type="entry name" value="Prokaryotic lipoproteins and lipoprotein localization factors"/>
    <property type="match status" value="1"/>
</dbReference>
<dbReference type="Pfam" id="PF03548">
    <property type="entry name" value="LolA"/>
    <property type="match status" value="1"/>
</dbReference>
<keyword evidence="2" id="KW-0449">Lipoprotein</keyword>
<reference evidence="2 3" key="1">
    <citation type="submission" date="2024-02" db="EMBL/GenBank/DDBJ databases">
        <title>Haloferula sargassicola NBRC 104335.</title>
        <authorList>
            <person name="Ichikawa N."/>
            <person name="Katano-Makiyama Y."/>
            <person name="Hidaka K."/>
        </authorList>
    </citation>
    <scope>NUCLEOTIDE SEQUENCE [LARGE SCALE GENOMIC DNA]</scope>
    <source>
        <strain evidence="2 3">NBRC 104335</strain>
    </source>
</reference>
<accession>A0ABP9ULX4</accession>